<dbReference type="EMBL" id="LAZR01053989">
    <property type="protein sequence ID" value="KKK79521.1"/>
    <property type="molecule type" value="Genomic_DNA"/>
</dbReference>
<sequence length="140" mass="14934">MGKYFIDQVYWALENGFLNLAASVPDPIDGSDVHQGFNPCHGNIDIPITSRETQVETTSDSLDPVPDLSYTKDEVPGQGTFPGGDGMTYRDCFLKACAFTHKETSGTWGGGAGTYGKIIGNFSAGDDRSSIMIQTGITDG</sequence>
<proteinExistence type="predicted"/>
<dbReference type="AlphaFoldDB" id="A0A0F9B4L4"/>
<comment type="caution">
    <text evidence="1">The sequence shown here is derived from an EMBL/GenBank/DDBJ whole genome shotgun (WGS) entry which is preliminary data.</text>
</comment>
<gene>
    <name evidence="1" type="ORF">LCGC14_2832680</name>
</gene>
<evidence type="ECO:0000313" key="1">
    <source>
        <dbReference type="EMBL" id="KKK79521.1"/>
    </source>
</evidence>
<organism evidence="1">
    <name type="scientific">marine sediment metagenome</name>
    <dbReference type="NCBI Taxonomy" id="412755"/>
    <lineage>
        <taxon>unclassified sequences</taxon>
        <taxon>metagenomes</taxon>
        <taxon>ecological metagenomes</taxon>
    </lineage>
</organism>
<protein>
    <submittedName>
        <fullName evidence="1">Uncharacterized protein</fullName>
    </submittedName>
</protein>
<feature type="non-terminal residue" evidence="1">
    <location>
        <position position="140"/>
    </location>
</feature>
<name>A0A0F9B4L4_9ZZZZ</name>
<reference evidence="1" key="1">
    <citation type="journal article" date="2015" name="Nature">
        <title>Complex archaea that bridge the gap between prokaryotes and eukaryotes.</title>
        <authorList>
            <person name="Spang A."/>
            <person name="Saw J.H."/>
            <person name="Jorgensen S.L."/>
            <person name="Zaremba-Niedzwiedzka K."/>
            <person name="Martijn J."/>
            <person name="Lind A.E."/>
            <person name="van Eijk R."/>
            <person name="Schleper C."/>
            <person name="Guy L."/>
            <person name="Ettema T.J."/>
        </authorList>
    </citation>
    <scope>NUCLEOTIDE SEQUENCE</scope>
</reference>
<accession>A0A0F9B4L4</accession>